<keyword evidence="14" id="KW-1185">Reference proteome</keyword>
<feature type="domain" description="Nrap protein" evidence="8">
    <location>
        <begin position="295"/>
        <end position="447"/>
    </location>
</feature>
<dbReference type="InterPro" id="IPR035368">
    <property type="entry name" value="Nrap_D3"/>
</dbReference>
<dbReference type="GO" id="GO:0006364">
    <property type="term" value="P:rRNA processing"/>
    <property type="evidence" value="ECO:0007669"/>
    <property type="project" value="UniProtKB-KW"/>
</dbReference>
<evidence type="ECO:0000256" key="6">
    <source>
        <dbReference type="SAM" id="MobiDB-lite"/>
    </source>
</evidence>
<reference evidence="13" key="5">
    <citation type="submission" date="2015-06" db="UniProtKB">
        <authorList>
            <consortium name="EnsemblFungi"/>
        </authorList>
    </citation>
    <scope>IDENTIFICATION</scope>
    <source>
        <strain evidence="13">ATCC 64411</strain>
    </source>
</reference>
<feature type="compositionally biased region" description="Basic and acidic residues" evidence="6">
    <location>
        <begin position="207"/>
        <end position="220"/>
    </location>
</feature>
<evidence type="ECO:0000259" key="8">
    <source>
        <dbReference type="Pfam" id="PF17403"/>
    </source>
</evidence>
<evidence type="ECO:0000256" key="4">
    <source>
        <dbReference type="ARBA" id="ARBA00023242"/>
    </source>
</evidence>
<dbReference type="Pfam" id="PF03813">
    <property type="entry name" value="Nrap"/>
    <property type="match status" value="1"/>
</dbReference>
<dbReference type="OMA" id="NPHGGKE"/>
<evidence type="ECO:0000313" key="13">
    <source>
        <dbReference type="EnsemblFungi" id="MAPG_03790T0"/>
    </source>
</evidence>
<dbReference type="InterPro" id="IPR005554">
    <property type="entry name" value="NOL6/Upt22"/>
</dbReference>
<comment type="similarity">
    <text evidence="2 5">Belongs to the NRAP family.</text>
</comment>
<proteinExistence type="inferred from homology"/>
<evidence type="ECO:0000313" key="14">
    <source>
        <dbReference type="Proteomes" id="UP000011715"/>
    </source>
</evidence>
<dbReference type="GO" id="GO:0032545">
    <property type="term" value="C:CURI complex"/>
    <property type="evidence" value="ECO:0007669"/>
    <property type="project" value="TreeGrafter"/>
</dbReference>
<dbReference type="STRING" id="644358.A0A0C4DUZ5"/>
<reference evidence="12" key="3">
    <citation type="submission" date="2011-03" db="EMBL/GenBank/DDBJ databases">
        <title>Annotation of Magnaporthe poae ATCC 64411.</title>
        <authorList>
            <person name="Ma L.-J."/>
            <person name="Dead R."/>
            <person name="Young S.K."/>
            <person name="Zeng Q."/>
            <person name="Gargeya S."/>
            <person name="Fitzgerald M."/>
            <person name="Haas B."/>
            <person name="Abouelleil A."/>
            <person name="Alvarado L."/>
            <person name="Arachchi H.M."/>
            <person name="Berlin A."/>
            <person name="Brown A."/>
            <person name="Chapman S.B."/>
            <person name="Chen Z."/>
            <person name="Dunbar C."/>
            <person name="Freedman E."/>
            <person name="Gearin G."/>
            <person name="Gellesch M."/>
            <person name="Goldberg J."/>
            <person name="Griggs A."/>
            <person name="Gujja S."/>
            <person name="Heiman D."/>
            <person name="Howarth C."/>
            <person name="Larson L."/>
            <person name="Lui A."/>
            <person name="MacDonald P.J.P."/>
            <person name="Mehta T."/>
            <person name="Montmayeur A."/>
            <person name="Murphy C."/>
            <person name="Neiman D."/>
            <person name="Pearson M."/>
            <person name="Priest M."/>
            <person name="Roberts A."/>
            <person name="Saif S."/>
            <person name="Shea T."/>
            <person name="Shenoy N."/>
            <person name="Sisk P."/>
            <person name="Stolte C."/>
            <person name="Sykes S."/>
            <person name="Yandava C."/>
            <person name="Wortman J."/>
            <person name="Nusbaum C."/>
            <person name="Birren B."/>
        </authorList>
    </citation>
    <scope>NUCLEOTIDE SEQUENCE</scope>
    <source>
        <strain evidence="12">ATCC 64411</strain>
    </source>
</reference>
<evidence type="ECO:0000256" key="2">
    <source>
        <dbReference type="ARBA" id="ARBA00006674"/>
    </source>
</evidence>
<dbReference type="GO" id="GO:0006409">
    <property type="term" value="P:tRNA export from nucleus"/>
    <property type="evidence" value="ECO:0007669"/>
    <property type="project" value="TreeGrafter"/>
</dbReference>
<dbReference type="InterPro" id="IPR035082">
    <property type="entry name" value="Nrap_D1"/>
</dbReference>
<evidence type="ECO:0000259" key="10">
    <source>
        <dbReference type="Pfam" id="PF17405"/>
    </source>
</evidence>
<sequence length="965" mass="106707">MDSSPAKRRKISESGASIPNGSSALEAAASSAGVYRPSPFILETEELLGAVKIDPSESLKGVDQLLHRIKSVVEALEPHGPLPINDVVKRFEKESGVRIPFPDPKPPKDSQYKLSLERPTVFNVVGSYVSKTMIKSQGGMAVDMVVEMPQGMFQEKDYLNLRYFYKRAYFLANVAAAVRKELGLDVSFANLNDNPLVPVLRVSAAQDTKETAEDEGKGAKDSPGATVKIIPCAPDSLFPKNKLSSKSNAVRPTGGADDKDTTPTPTSFYNSTLKAEGLYFAYLKALRLTEKASPAFKDACVLGRVWLQQRGFGGSISRGGFGHFEWSILLALLMQSSGRRKSGDQQQSALSPALSSHQMFKAAVQFLAKADLADGSKKPVVLGKPGDVGMDSVREPGPVLYDAARQLNFGFKMSPWSAALLRRHAKWTLDVLNNSTVDQFTATFITKADVPLQIYDLLVRVPCRNGDESKTPGSQGGIFEFASRVHRILKRALTGRAQLIHIKLPEQHPWSPTTKPPKPAIESNTLLVGIVFDPAEMGRKVDHGPSAEEKAEARKYRQFWGERSELRRFKDGNIQETLIWTRDTPFGVCKEIVSYILKLHLKIDADELEFYGSGFTSIIHAKPSDAAAYSGAREAFSTLERDIRSLEDLPLQVRHVAPAAPELRSSSVKAPQLDQPRAPYRPMDVVISFEISSKWPDNIAAIQRTKVAFLLKIGSLLASANSSITTHIGLEDAEHEHENLAFLDIVYDEGAAFRLRVHSELEESLLDRRTKDKTLEQFARTESASFLATSRRRFTHLPLLNQTISTFCTRFPALSLTMRLAKHWFASHKLTNHFLPEVVELAALHAFVNPAPWQTPSGPVTGLLRTLMLLARWDWRDEPLIRRSFRVNLPCSFRPVAAGPETVRKRKGGEREDEVMEEEEDAGESDGSDGDGDDDDLVEINREAMLSEIARIGGDLIKSIEVKGS</sequence>
<evidence type="ECO:0000259" key="9">
    <source>
        <dbReference type="Pfam" id="PF17404"/>
    </source>
</evidence>
<feature type="domain" description="Nrap protein" evidence="7">
    <location>
        <begin position="142"/>
        <end position="291"/>
    </location>
</feature>
<accession>A0A0C4DUZ5</accession>
<dbReference type="VEuPathDB" id="FungiDB:MAPG_03790"/>
<evidence type="ECO:0000259" key="7">
    <source>
        <dbReference type="Pfam" id="PF03813"/>
    </source>
</evidence>
<protein>
    <recommendedName>
        <fullName evidence="5">U3 small nucleolar RNA-associated protein 22</fullName>
    </recommendedName>
</protein>
<keyword evidence="5" id="KW-0690">Ribosome biogenesis</keyword>
<reference evidence="14" key="2">
    <citation type="submission" date="2010-05" db="EMBL/GenBank/DDBJ databases">
        <title>The genome sequence of Magnaporthe poae strain ATCC 64411.</title>
        <authorList>
            <person name="Ma L.-J."/>
            <person name="Dead R."/>
            <person name="Young S."/>
            <person name="Zeng Q."/>
            <person name="Koehrsen M."/>
            <person name="Alvarado L."/>
            <person name="Berlin A."/>
            <person name="Chapman S.B."/>
            <person name="Chen Z."/>
            <person name="Freedman E."/>
            <person name="Gellesch M."/>
            <person name="Goldberg J."/>
            <person name="Griggs A."/>
            <person name="Gujja S."/>
            <person name="Heilman E.R."/>
            <person name="Heiman D."/>
            <person name="Hepburn T."/>
            <person name="Howarth C."/>
            <person name="Jen D."/>
            <person name="Larson L."/>
            <person name="Mehta T."/>
            <person name="Neiman D."/>
            <person name="Pearson M."/>
            <person name="Roberts A."/>
            <person name="Saif S."/>
            <person name="Shea T."/>
            <person name="Shenoy N."/>
            <person name="Sisk P."/>
            <person name="Stolte C."/>
            <person name="Sykes S."/>
            <person name="Walk T."/>
            <person name="White J."/>
            <person name="Yandava C."/>
            <person name="Haas B."/>
            <person name="Nusbaum C."/>
            <person name="Birren B."/>
        </authorList>
    </citation>
    <scope>NUCLEOTIDE SEQUENCE [LARGE SCALE GENOMIC DNA]</scope>
    <source>
        <strain evidence="14">ATCC 64411 / 73-15</strain>
    </source>
</reference>
<evidence type="ECO:0000313" key="12">
    <source>
        <dbReference type="EMBL" id="KLU84754.1"/>
    </source>
</evidence>
<dbReference type="Proteomes" id="UP000011715">
    <property type="component" value="Unassembled WGS sequence"/>
</dbReference>
<feature type="compositionally biased region" description="Basic residues" evidence="6">
    <location>
        <begin position="1"/>
        <end position="10"/>
    </location>
</feature>
<dbReference type="AlphaFoldDB" id="A0A0C4DUZ5"/>
<feature type="domain" description="Nrap protein" evidence="11">
    <location>
        <begin position="811"/>
        <end position="881"/>
    </location>
</feature>
<evidence type="ECO:0000256" key="5">
    <source>
        <dbReference type="RuleBase" id="RU364032"/>
    </source>
</evidence>
<dbReference type="Gene3D" id="1.10.1410.10">
    <property type="match status" value="1"/>
</dbReference>
<evidence type="ECO:0000256" key="1">
    <source>
        <dbReference type="ARBA" id="ARBA00004604"/>
    </source>
</evidence>
<organism evidence="13 14">
    <name type="scientific">Magnaporthiopsis poae (strain ATCC 64411 / 73-15)</name>
    <name type="common">Kentucky bluegrass fungus</name>
    <name type="synonym">Magnaporthe poae</name>
    <dbReference type="NCBI Taxonomy" id="644358"/>
    <lineage>
        <taxon>Eukaryota</taxon>
        <taxon>Fungi</taxon>
        <taxon>Dikarya</taxon>
        <taxon>Ascomycota</taxon>
        <taxon>Pezizomycotina</taxon>
        <taxon>Sordariomycetes</taxon>
        <taxon>Sordariomycetidae</taxon>
        <taxon>Magnaporthales</taxon>
        <taxon>Magnaporthaceae</taxon>
        <taxon>Magnaporthiopsis</taxon>
    </lineage>
</organism>
<dbReference type="GO" id="GO:0032040">
    <property type="term" value="C:small-subunit processome"/>
    <property type="evidence" value="ECO:0007669"/>
    <property type="project" value="TreeGrafter"/>
</dbReference>
<evidence type="ECO:0000259" key="11">
    <source>
        <dbReference type="Pfam" id="PF17406"/>
    </source>
</evidence>
<dbReference type="EMBL" id="ADBL01000899">
    <property type="status" value="NOT_ANNOTATED_CDS"/>
    <property type="molecule type" value="Genomic_DNA"/>
</dbReference>
<keyword evidence="3 5" id="KW-0694">RNA-binding</keyword>
<dbReference type="Pfam" id="PF17403">
    <property type="entry name" value="Nrap_D2"/>
    <property type="match status" value="1"/>
</dbReference>
<dbReference type="Pfam" id="PF17406">
    <property type="entry name" value="Nrap_D5"/>
    <property type="match status" value="1"/>
</dbReference>
<dbReference type="EnsemblFungi" id="MAPG_03790T0">
    <property type="protein sequence ID" value="MAPG_03790T0"/>
    <property type="gene ID" value="MAPG_03790"/>
</dbReference>
<dbReference type="EMBL" id="GL876968">
    <property type="protein sequence ID" value="KLU84754.1"/>
    <property type="molecule type" value="Genomic_DNA"/>
</dbReference>
<dbReference type="Pfam" id="PF17404">
    <property type="entry name" value="Nrap_D3"/>
    <property type="match status" value="1"/>
</dbReference>
<reference evidence="12" key="1">
    <citation type="submission" date="2010-05" db="EMBL/GenBank/DDBJ databases">
        <title>The Genome Sequence of Magnaporthe poae strain ATCC 64411.</title>
        <authorList>
            <consortium name="The Broad Institute Genome Sequencing Platform"/>
            <consortium name="Broad Institute Genome Sequencing Center for Infectious Disease"/>
            <person name="Ma L.-J."/>
            <person name="Dead R."/>
            <person name="Young S."/>
            <person name="Zeng Q."/>
            <person name="Koehrsen M."/>
            <person name="Alvarado L."/>
            <person name="Berlin A."/>
            <person name="Chapman S.B."/>
            <person name="Chen Z."/>
            <person name="Freedman E."/>
            <person name="Gellesch M."/>
            <person name="Goldberg J."/>
            <person name="Griggs A."/>
            <person name="Gujja S."/>
            <person name="Heilman E.R."/>
            <person name="Heiman D."/>
            <person name="Hepburn T."/>
            <person name="Howarth C."/>
            <person name="Jen D."/>
            <person name="Larson L."/>
            <person name="Mehta T."/>
            <person name="Neiman D."/>
            <person name="Pearson M."/>
            <person name="Roberts A."/>
            <person name="Saif S."/>
            <person name="Shea T."/>
            <person name="Shenoy N."/>
            <person name="Sisk P."/>
            <person name="Stolte C."/>
            <person name="Sykes S."/>
            <person name="Walk T."/>
            <person name="White J."/>
            <person name="Yandava C."/>
            <person name="Haas B."/>
            <person name="Nusbaum C."/>
            <person name="Birren B."/>
        </authorList>
    </citation>
    <scope>NUCLEOTIDE SEQUENCE</scope>
    <source>
        <strain evidence="12">ATCC 64411</strain>
    </source>
</reference>
<feature type="compositionally biased region" description="Acidic residues" evidence="6">
    <location>
        <begin position="911"/>
        <end position="938"/>
    </location>
</feature>
<dbReference type="InterPro" id="IPR035367">
    <property type="entry name" value="Nrap_D2"/>
</dbReference>
<keyword evidence="5" id="KW-0687">Ribonucleoprotein</keyword>
<feature type="region of interest" description="Disordered" evidence="6">
    <location>
        <begin position="902"/>
        <end position="940"/>
    </location>
</feature>
<dbReference type="GO" id="GO:0003723">
    <property type="term" value="F:RNA binding"/>
    <property type="evidence" value="ECO:0007669"/>
    <property type="project" value="UniProtKB-KW"/>
</dbReference>
<name>A0A0C4DUZ5_MAGP6</name>
<reference evidence="13" key="4">
    <citation type="journal article" date="2015" name="G3 (Bethesda)">
        <title>Genome sequences of three phytopathogenic species of the Magnaporthaceae family of fungi.</title>
        <authorList>
            <person name="Okagaki L.H."/>
            <person name="Nunes C.C."/>
            <person name="Sailsbery J."/>
            <person name="Clay B."/>
            <person name="Brown D."/>
            <person name="John T."/>
            <person name="Oh Y."/>
            <person name="Young N."/>
            <person name="Fitzgerald M."/>
            <person name="Haas B.J."/>
            <person name="Zeng Q."/>
            <person name="Young S."/>
            <person name="Adiconis X."/>
            <person name="Fan L."/>
            <person name="Levin J.Z."/>
            <person name="Mitchell T.K."/>
            <person name="Okubara P.A."/>
            <person name="Farman M.L."/>
            <person name="Kohn L.M."/>
            <person name="Birren B."/>
            <person name="Ma L.-J."/>
            <person name="Dean R.A."/>
        </authorList>
    </citation>
    <scope>NUCLEOTIDE SEQUENCE</scope>
    <source>
        <strain evidence="13">ATCC 64411 / 73-15</strain>
    </source>
</reference>
<dbReference type="GO" id="GO:0034456">
    <property type="term" value="C:UTP-C complex"/>
    <property type="evidence" value="ECO:0007669"/>
    <property type="project" value="TreeGrafter"/>
</dbReference>
<dbReference type="InterPro" id="IPR035369">
    <property type="entry name" value="Nrap_D4"/>
</dbReference>
<dbReference type="PANTHER" id="PTHR17972:SF0">
    <property type="entry name" value="NUCLEOLAR PROTEIN 6"/>
    <property type="match status" value="1"/>
</dbReference>
<feature type="domain" description="Nrap protein" evidence="9">
    <location>
        <begin position="452"/>
        <end position="602"/>
    </location>
</feature>
<dbReference type="PANTHER" id="PTHR17972">
    <property type="entry name" value="NUCLEOLAR RNA-ASSOCIATED PROTEIN"/>
    <property type="match status" value="1"/>
</dbReference>
<dbReference type="Pfam" id="PF17405">
    <property type="entry name" value="Nrap_D4"/>
    <property type="match status" value="1"/>
</dbReference>
<dbReference type="InterPro" id="IPR035370">
    <property type="entry name" value="Nrap_D5"/>
</dbReference>
<feature type="domain" description="Nrap protein" evidence="10">
    <location>
        <begin position="623"/>
        <end position="809"/>
    </location>
</feature>
<dbReference type="eggNOG" id="KOG2054">
    <property type="taxonomic scope" value="Eukaryota"/>
</dbReference>
<dbReference type="Gene3D" id="3.30.70.3030">
    <property type="match status" value="1"/>
</dbReference>
<dbReference type="OrthoDB" id="10251401at2759"/>
<feature type="region of interest" description="Disordered" evidence="6">
    <location>
        <begin position="1"/>
        <end position="21"/>
    </location>
</feature>
<keyword evidence="4 5" id="KW-0539">Nucleus</keyword>
<gene>
    <name evidence="12" type="ORF">MAPG_03790</name>
</gene>
<keyword evidence="5" id="KW-0698">rRNA processing</keyword>
<feature type="region of interest" description="Disordered" evidence="6">
    <location>
        <begin position="207"/>
        <end position="268"/>
    </location>
</feature>
<dbReference type="EMBL" id="ADBL01000900">
    <property type="status" value="NOT_ANNOTATED_CDS"/>
    <property type="molecule type" value="Genomic_DNA"/>
</dbReference>
<evidence type="ECO:0000256" key="3">
    <source>
        <dbReference type="ARBA" id="ARBA00022884"/>
    </source>
</evidence>
<comment type="subcellular location">
    <subcellularLocation>
        <location evidence="1 5">Nucleus</location>
        <location evidence="1 5">Nucleolus</location>
    </subcellularLocation>
</comment>